<evidence type="ECO:0000259" key="3">
    <source>
        <dbReference type="Pfam" id="PF13439"/>
    </source>
</evidence>
<feature type="domain" description="Glycosyl transferase family 1" evidence="2">
    <location>
        <begin position="202"/>
        <end position="356"/>
    </location>
</feature>
<dbReference type="Gene3D" id="3.40.50.2000">
    <property type="entry name" value="Glycogen Phosphorylase B"/>
    <property type="match status" value="2"/>
</dbReference>
<protein>
    <submittedName>
        <fullName evidence="4">Glycosyltransferase</fullName>
    </submittedName>
</protein>
<dbReference type="AlphaFoldDB" id="A0A7K1GB69"/>
<comment type="caution">
    <text evidence="4">The sequence shown here is derived from an EMBL/GenBank/DDBJ whole genome shotgun (WGS) entry which is preliminary data.</text>
</comment>
<dbReference type="SUPFAM" id="SSF53756">
    <property type="entry name" value="UDP-Glycosyltransferase/glycogen phosphorylase"/>
    <property type="match status" value="1"/>
</dbReference>
<dbReference type="GO" id="GO:0016757">
    <property type="term" value="F:glycosyltransferase activity"/>
    <property type="evidence" value="ECO:0007669"/>
    <property type="project" value="InterPro"/>
</dbReference>
<keyword evidence="5" id="KW-1185">Reference proteome</keyword>
<name>A0A7K1GB69_9FLAO</name>
<dbReference type="Pfam" id="PF00534">
    <property type="entry name" value="Glycos_transf_1"/>
    <property type="match status" value="1"/>
</dbReference>
<gene>
    <name evidence="4" type="ORF">F1003_06285</name>
</gene>
<dbReference type="PANTHER" id="PTHR46401">
    <property type="entry name" value="GLYCOSYLTRANSFERASE WBBK-RELATED"/>
    <property type="match status" value="1"/>
</dbReference>
<dbReference type="InterPro" id="IPR001296">
    <property type="entry name" value="Glyco_trans_1"/>
</dbReference>
<dbReference type="Proteomes" id="UP000447545">
    <property type="component" value="Unassembled WGS sequence"/>
</dbReference>
<accession>A0A7K1GB69</accession>
<dbReference type="EMBL" id="WJYA01000004">
    <property type="protein sequence ID" value="MTE26537.1"/>
    <property type="molecule type" value="Genomic_DNA"/>
</dbReference>
<evidence type="ECO:0000313" key="4">
    <source>
        <dbReference type="EMBL" id="MTE26537.1"/>
    </source>
</evidence>
<dbReference type="RefSeq" id="WP_155088356.1">
    <property type="nucleotide sequence ID" value="NZ_WJYA01000004.1"/>
</dbReference>
<dbReference type="InterPro" id="IPR028098">
    <property type="entry name" value="Glyco_trans_4-like_N"/>
</dbReference>
<organism evidence="4 5">
    <name type="scientific">Winogradskyella ouciana</name>
    <dbReference type="NCBI Taxonomy" id="2608631"/>
    <lineage>
        <taxon>Bacteria</taxon>
        <taxon>Pseudomonadati</taxon>
        <taxon>Bacteroidota</taxon>
        <taxon>Flavobacteriia</taxon>
        <taxon>Flavobacteriales</taxon>
        <taxon>Flavobacteriaceae</taxon>
        <taxon>Winogradskyella</taxon>
    </lineage>
</organism>
<evidence type="ECO:0000259" key="2">
    <source>
        <dbReference type="Pfam" id="PF00534"/>
    </source>
</evidence>
<reference evidence="4 5" key="1">
    <citation type="submission" date="2019-11" db="EMBL/GenBank/DDBJ databases">
        <title>Winogradskyella ouciana sp. nov., isolated from the hadal seawater of the Mariana Trench.</title>
        <authorList>
            <person name="Liu R."/>
        </authorList>
    </citation>
    <scope>NUCLEOTIDE SEQUENCE [LARGE SCALE GENOMIC DNA]</scope>
    <source>
        <strain evidence="4 5">ZXX205</strain>
    </source>
</reference>
<dbReference type="Pfam" id="PF13439">
    <property type="entry name" value="Glyco_transf_4"/>
    <property type="match status" value="1"/>
</dbReference>
<keyword evidence="1 4" id="KW-0808">Transferase</keyword>
<dbReference type="GO" id="GO:0009103">
    <property type="term" value="P:lipopolysaccharide biosynthetic process"/>
    <property type="evidence" value="ECO:0007669"/>
    <property type="project" value="TreeGrafter"/>
</dbReference>
<proteinExistence type="predicted"/>
<dbReference type="CDD" id="cd03801">
    <property type="entry name" value="GT4_PimA-like"/>
    <property type="match status" value="1"/>
</dbReference>
<dbReference type="PANTHER" id="PTHR46401:SF2">
    <property type="entry name" value="GLYCOSYLTRANSFERASE WBBK-RELATED"/>
    <property type="match status" value="1"/>
</dbReference>
<sequence>MKLAILGQAYLHDPTANVNGTLVQLHNLAHAFSNHGIEVHYVSLTKDKEKPTYELNNGIHFYWIQYSRGLLAWKNVMASYKKKLLVIAPDVVYVRGRNVMQYLAGNYARELDAKYVWNTNGDDSAEFWKNVKRLKASNKTWIKKIILLPLKVYEDYYINEGMKMVDLVINQSEWQKKETKKRLNKTGVVLPSYFLPVVNTLPKENVLLWMANLSRAKQPKRFIDIVAKLDMHNWKAILAGGTTDDKFEKEVKEYDLSHVVEFVGKVPFKESFVYYQKAKIFVNTSLPDADGLPNAYIQSWLSGTVTVSLHHDPNNWMDKHNIGYCAHGDFTKLVEKLKYLMQHPKELSVMGNNAIEFAEQKFSSHTIIDDYVNLLKS</sequence>
<feature type="domain" description="Glycosyltransferase subfamily 4-like N-terminal" evidence="3">
    <location>
        <begin position="18"/>
        <end position="183"/>
    </location>
</feature>
<evidence type="ECO:0000256" key="1">
    <source>
        <dbReference type="ARBA" id="ARBA00022679"/>
    </source>
</evidence>
<evidence type="ECO:0000313" key="5">
    <source>
        <dbReference type="Proteomes" id="UP000447545"/>
    </source>
</evidence>